<sequence>MKKIIYFVPEFVASKDGVFKSQVLIPASLIKDAGSEVEIITCDKKEHTFEKKNEISESNIKKTILPYFSNKINIFTILLACFRATIWLIKNKEEYLEQNVIIYTRYCISGYFINTLARNKKNITWIHDFRGLSSEEMILDKKKTPINYYWFKILQYFEYICATRASQLLSVSQTMTQYLQNKYSNLRINTIPASVDIRLFEGKEKIREDLRKNWNVNNDEWVFVYSGSFLKWQKPDEIIRLLRSLELSILKTHILVITQDVDLLKQKADLLKIDITHWHIFSTNKVEETYNLLSASDIGIILREDILINHVASPIKISEYLASGVALASTPNIGCIKSLMGETDILCSISFDVNRSTKSIIDFCNYHVDKSNLRSKCKSLAIEKFSWQSSIAKYAELYCL</sequence>
<reference evidence="2 3" key="1">
    <citation type="submission" date="2015-07" db="EMBL/GenBank/DDBJ databases">
        <title>Genome sequence of Leptolinea tardivitalis DSM 16556.</title>
        <authorList>
            <person name="Hemp J."/>
            <person name="Ward L.M."/>
            <person name="Pace L.A."/>
            <person name="Fischer W.W."/>
        </authorList>
    </citation>
    <scope>NUCLEOTIDE SEQUENCE [LARGE SCALE GENOMIC DNA]</scope>
    <source>
        <strain evidence="2 3">YMTK-2</strain>
    </source>
</reference>
<dbReference type="GO" id="GO:0016757">
    <property type="term" value="F:glycosyltransferase activity"/>
    <property type="evidence" value="ECO:0007669"/>
    <property type="project" value="TreeGrafter"/>
</dbReference>
<keyword evidence="3" id="KW-1185">Reference proteome</keyword>
<comment type="caution">
    <text evidence="2">The sequence shown here is derived from an EMBL/GenBank/DDBJ whole genome shotgun (WGS) entry which is preliminary data.</text>
</comment>
<dbReference type="Gene3D" id="3.40.50.2000">
    <property type="entry name" value="Glycogen Phosphorylase B"/>
    <property type="match status" value="2"/>
</dbReference>
<dbReference type="STRING" id="229920.ADM99_11380"/>
<dbReference type="RefSeq" id="WP_062423420.1">
    <property type="nucleotide sequence ID" value="NZ_BBYA01000015.1"/>
</dbReference>
<dbReference type="EMBL" id="LGCK01000011">
    <property type="protein sequence ID" value="KPL71298.1"/>
    <property type="molecule type" value="Genomic_DNA"/>
</dbReference>
<dbReference type="GO" id="GO:0009103">
    <property type="term" value="P:lipopolysaccharide biosynthetic process"/>
    <property type="evidence" value="ECO:0007669"/>
    <property type="project" value="TreeGrafter"/>
</dbReference>
<dbReference type="Proteomes" id="UP000050430">
    <property type="component" value="Unassembled WGS sequence"/>
</dbReference>
<name>A0A0N8GL23_9CHLR</name>
<evidence type="ECO:0000313" key="2">
    <source>
        <dbReference type="EMBL" id="KPL71298.1"/>
    </source>
</evidence>
<accession>A0A0N8GL23</accession>
<dbReference type="PANTHER" id="PTHR46401:SF2">
    <property type="entry name" value="GLYCOSYLTRANSFERASE WBBK-RELATED"/>
    <property type="match status" value="1"/>
</dbReference>
<dbReference type="OrthoDB" id="9771846at2"/>
<evidence type="ECO:0000256" key="1">
    <source>
        <dbReference type="ARBA" id="ARBA00022679"/>
    </source>
</evidence>
<evidence type="ECO:0000313" key="3">
    <source>
        <dbReference type="Proteomes" id="UP000050430"/>
    </source>
</evidence>
<protein>
    <recommendedName>
        <fullName evidence="4">Glycosyl transferase family 1 domain-containing protein</fullName>
    </recommendedName>
</protein>
<dbReference type="SUPFAM" id="SSF53756">
    <property type="entry name" value="UDP-Glycosyltransferase/glycogen phosphorylase"/>
    <property type="match status" value="1"/>
</dbReference>
<dbReference type="AlphaFoldDB" id="A0A0N8GL23"/>
<organism evidence="2 3">
    <name type="scientific">Leptolinea tardivitalis</name>
    <dbReference type="NCBI Taxonomy" id="229920"/>
    <lineage>
        <taxon>Bacteria</taxon>
        <taxon>Bacillati</taxon>
        <taxon>Chloroflexota</taxon>
        <taxon>Anaerolineae</taxon>
        <taxon>Anaerolineales</taxon>
        <taxon>Anaerolineaceae</taxon>
        <taxon>Leptolinea</taxon>
    </lineage>
</organism>
<proteinExistence type="predicted"/>
<gene>
    <name evidence="2" type="ORF">ADM99_11380</name>
</gene>
<dbReference type="PANTHER" id="PTHR46401">
    <property type="entry name" value="GLYCOSYLTRANSFERASE WBBK-RELATED"/>
    <property type="match status" value="1"/>
</dbReference>
<keyword evidence="1" id="KW-0808">Transferase</keyword>
<evidence type="ECO:0008006" key="4">
    <source>
        <dbReference type="Google" id="ProtNLM"/>
    </source>
</evidence>